<dbReference type="SUPFAM" id="SSF53822">
    <property type="entry name" value="Periplasmic binding protein-like I"/>
    <property type="match status" value="1"/>
</dbReference>
<evidence type="ECO:0000256" key="3">
    <source>
        <dbReference type="ARBA" id="ARBA00022475"/>
    </source>
</evidence>
<dbReference type="PIRSF" id="PIRSF032900">
    <property type="entry name" value="Mycoplasma_p48"/>
    <property type="match status" value="1"/>
</dbReference>
<dbReference type="Proteomes" id="UP000289506">
    <property type="component" value="Plasmid 13"/>
</dbReference>
<accession>A0A449AHI6</accession>
<evidence type="ECO:0000256" key="7">
    <source>
        <dbReference type="SAM" id="SignalP"/>
    </source>
</evidence>
<evidence type="ECO:0000256" key="1">
    <source>
        <dbReference type="ARBA" id="ARBA00004193"/>
    </source>
</evidence>
<dbReference type="InterPro" id="IPR050957">
    <property type="entry name" value="BMP_lipoprotein"/>
</dbReference>
<evidence type="ECO:0000256" key="4">
    <source>
        <dbReference type="ARBA" id="ARBA00022729"/>
    </source>
</evidence>
<dbReference type="PRINTS" id="PR01733">
    <property type="entry name" value="LIPPROTEIN48"/>
</dbReference>
<evidence type="ECO:0000259" key="8">
    <source>
        <dbReference type="Pfam" id="PF02608"/>
    </source>
</evidence>
<dbReference type="PROSITE" id="PS51257">
    <property type="entry name" value="PROKAR_LIPOPROTEIN"/>
    <property type="match status" value="1"/>
</dbReference>
<keyword evidence="6" id="KW-0449">Lipoprotein</keyword>
<comment type="similarity">
    <text evidence="2">Belongs to the BMP lipoprotein family.</text>
</comment>
<dbReference type="PANTHER" id="PTHR34296:SF2">
    <property type="entry name" value="ABC TRANSPORTER GUANOSINE-BINDING PROTEIN NUPN"/>
    <property type="match status" value="1"/>
</dbReference>
<keyword evidence="5" id="KW-0472">Membrane</keyword>
<evidence type="ECO:0000256" key="6">
    <source>
        <dbReference type="ARBA" id="ARBA00023288"/>
    </source>
</evidence>
<organism evidence="9 10">
    <name type="scientific">Mycoplasmopsis cynos</name>
    <dbReference type="NCBI Taxonomy" id="171284"/>
    <lineage>
        <taxon>Bacteria</taxon>
        <taxon>Bacillati</taxon>
        <taxon>Mycoplasmatota</taxon>
        <taxon>Mycoplasmoidales</taxon>
        <taxon>Metamycoplasmataceae</taxon>
        <taxon>Mycoplasmopsis</taxon>
    </lineage>
</organism>
<dbReference type="InterPro" id="IPR003760">
    <property type="entry name" value="PnrA-like"/>
</dbReference>
<dbReference type="InterPro" id="IPR028082">
    <property type="entry name" value="Peripla_BP_I"/>
</dbReference>
<feature type="domain" description="ABC transporter substrate-binding protein PnrA-like" evidence="8">
    <location>
        <begin position="68"/>
        <end position="338"/>
    </location>
</feature>
<evidence type="ECO:0000313" key="9">
    <source>
        <dbReference type="EMBL" id="VEU64478.1"/>
    </source>
</evidence>
<reference evidence="9 10" key="1">
    <citation type="submission" date="2019-01" db="EMBL/GenBank/DDBJ databases">
        <authorList>
            <consortium name="Pathogen Informatics"/>
        </authorList>
    </citation>
    <scope>NUCLEOTIDE SEQUENCE [LARGE SCALE GENOMIC DNA]</scope>
    <source>
        <strain evidence="9 10">NCTC10142</strain>
        <plasmid evidence="10">13</plasmid>
    </source>
</reference>
<dbReference type="RefSeq" id="WP_129720451.1">
    <property type="nucleotide sequence ID" value="NZ_LR214986.1"/>
</dbReference>
<dbReference type="AlphaFoldDB" id="A0A449AHI6"/>
<dbReference type="GO" id="GO:0005886">
    <property type="term" value="C:plasma membrane"/>
    <property type="evidence" value="ECO:0007669"/>
    <property type="project" value="UniProtKB-SubCell"/>
</dbReference>
<evidence type="ECO:0000313" key="10">
    <source>
        <dbReference type="Proteomes" id="UP000289506"/>
    </source>
</evidence>
<keyword evidence="9" id="KW-0614">Plasmid</keyword>
<dbReference type="EMBL" id="LR214986">
    <property type="protein sequence ID" value="VEU64478.1"/>
    <property type="molecule type" value="Genomic_DNA"/>
</dbReference>
<feature type="chain" id="PRO_5019584828" description="ABC transporter substrate-binding protein PnrA-like domain-containing protein" evidence="7">
    <location>
        <begin position="23"/>
        <end position="441"/>
    </location>
</feature>
<dbReference type="Gene3D" id="3.40.50.2300">
    <property type="match status" value="2"/>
</dbReference>
<name>A0A449AHI6_9BACT</name>
<keyword evidence="3" id="KW-1003">Cell membrane</keyword>
<evidence type="ECO:0000256" key="2">
    <source>
        <dbReference type="ARBA" id="ARBA00008610"/>
    </source>
</evidence>
<proteinExistence type="inferred from homology"/>
<protein>
    <recommendedName>
        <fullName evidence="8">ABC transporter substrate-binding protein PnrA-like domain-containing protein</fullName>
    </recommendedName>
</protein>
<gene>
    <name evidence="9" type="ORF">NCTC10142_00221</name>
</gene>
<keyword evidence="4 7" id="KW-0732">Signal</keyword>
<feature type="signal peptide" evidence="7">
    <location>
        <begin position="1"/>
        <end position="22"/>
    </location>
</feature>
<evidence type="ECO:0000256" key="5">
    <source>
        <dbReference type="ARBA" id="ARBA00023136"/>
    </source>
</evidence>
<dbReference type="InterPro" id="IPR008107">
    <property type="entry name" value="Mycoplasma_p48"/>
</dbReference>
<comment type="subcellular location">
    <subcellularLocation>
        <location evidence="1">Cell membrane</location>
        <topology evidence="1">Lipid-anchor</topology>
    </subcellularLocation>
</comment>
<dbReference type="Pfam" id="PF02608">
    <property type="entry name" value="Bmp"/>
    <property type="match status" value="1"/>
</dbReference>
<geneLocation type="plasmid" evidence="9 10">
    <name>13</name>
</geneLocation>
<dbReference type="PANTHER" id="PTHR34296">
    <property type="entry name" value="TRANSCRIPTIONAL ACTIVATOR PROTEIN MED"/>
    <property type="match status" value="1"/>
</dbReference>
<sequence>MKLKKHLLALAGMSSIILPVIAVSCGNTSNKSAGVNSYIKKAERVSKITLNPQLVENAKTKKLNFTLVTDAGHVTDKSFNQSAWEALLAIYDQVENKKDFSFKSIEPAKNSYQNAYRAAIDEGTNVLILPGFTHIETISDFIKNNKKELEEKNILIIGIDFDLNYEKIPEGYKNFVSLLFDVNQASWQLGYAMAGYFAEKYPNDQEKRSATSFGGAPIPSVTDFISGWLKGIIKYNEENTSKKFKHKGKLSLNAHFEPSQQKTDILNAINADSTVIYPVAGPATGGVLEEYEKNQEKYKDRLIVGVDVNQALAFEASRGKFLTSVEKKIAQSVYDVILGFGFENNEEKAKLQKLDTNKDKTTKKTHSLVGGHADGWVGLSSSTLTNEQDRALMNKHINDAKTKFEGLSEEDKKLISAKKVDKNSSELSVDKLVEELVKKVS</sequence>